<proteinExistence type="predicted"/>
<feature type="transmembrane region" description="Helical" evidence="5">
    <location>
        <begin position="50"/>
        <end position="72"/>
    </location>
</feature>
<protein>
    <submittedName>
        <fullName evidence="6">DoxX family membrane protein</fullName>
    </submittedName>
</protein>
<evidence type="ECO:0000256" key="5">
    <source>
        <dbReference type="SAM" id="Phobius"/>
    </source>
</evidence>
<keyword evidence="3 5" id="KW-1133">Transmembrane helix</keyword>
<dbReference type="GO" id="GO:0016020">
    <property type="term" value="C:membrane"/>
    <property type="evidence" value="ECO:0007669"/>
    <property type="project" value="UniProtKB-SubCell"/>
</dbReference>
<feature type="transmembrane region" description="Helical" evidence="5">
    <location>
        <begin position="6"/>
        <end position="29"/>
    </location>
</feature>
<reference evidence="6 7" key="1">
    <citation type="journal article" date="2020" name="Mol. Plant Pathol.">
        <title>Plasmid composition and the chpG gene determine the virulence level of Clavibacter capsici natural isolates in pepper.</title>
        <authorList>
            <person name="Hwang I.S."/>
            <person name="Lee H.M."/>
            <person name="Oh E.J."/>
            <person name="Lee S."/>
            <person name="Heu S."/>
            <person name="Oh C.S."/>
        </authorList>
    </citation>
    <scope>NUCLEOTIDE SEQUENCE [LARGE SCALE GENOMIC DNA]</scope>
    <source>
        <strain evidence="6 7">1101</strain>
    </source>
</reference>
<dbReference type="InterPro" id="IPR032808">
    <property type="entry name" value="DoxX"/>
</dbReference>
<organism evidence="6 7">
    <name type="scientific">Clavibacter capsici</name>
    <dbReference type="NCBI Taxonomy" id="1874630"/>
    <lineage>
        <taxon>Bacteria</taxon>
        <taxon>Bacillati</taxon>
        <taxon>Actinomycetota</taxon>
        <taxon>Actinomycetes</taxon>
        <taxon>Micrococcales</taxon>
        <taxon>Microbacteriaceae</taxon>
        <taxon>Clavibacter</taxon>
    </lineage>
</organism>
<dbReference type="AlphaFoldDB" id="A0AAE6XPM5"/>
<dbReference type="EMBL" id="CP048049">
    <property type="protein sequence ID" value="QIS44508.1"/>
    <property type="molecule type" value="Genomic_DNA"/>
</dbReference>
<dbReference type="PANTHER" id="PTHR36974:SF1">
    <property type="entry name" value="DOXX FAMILY MEMBRANE PROTEIN"/>
    <property type="match status" value="1"/>
</dbReference>
<name>A0AAE6XPM5_9MICO</name>
<evidence type="ECO:0000256" key="4">
    <source>
        <dbReference type="ARBA" id="ARBA00023136"/>
    </source>
</evidence>
<feature type="transmembrane region" description="Helical" evidence="5">
    <location>
        <begin position="108"/>
        <end position="131"/>
    </location>
</feature>
<dbReference type="PANTHER" id="PTHR36974">
    <property type="entry name" value="MEMBRANE PROTEIN-RELATED"/>
    <property type="match status" value="1"/>
</dbReference>
<accession>A0AAE6XPM5</accession>
<comment type="subcellular location">
    <subcellularLocation>
        <location evidence="1">Membrane</location>
        <topology evidence="1">Multi-pass membrane protein</topology>
    </subcellularLocation>
</comment>
<feature type="transmembrane region" description="Helical" evidence="5">
    <location>
        <begin position="78"/>
        <end position="96"/>
    </location>
</feature>
<keyword evidence="4 5" id="KW-0472">Membrane</keyword>
<sequence length="133" mass="14015">MSDVTWAAIQLAVRILLALVFVGMGVNHFAPRAARVMAEIIPPSLRRPGVPSPLALVRITGVCEIAGGVGLLVEPLRLAAGIALAVFLVAVFPANAHAARHPERFGRIAIPLVPRLVAQVVLIALVLFAGWPL</sequence>
<evidence type="ECO:0000256" key="2">
    <source>
        <dbReference type="ARBA" id="ARBA00022692"/>
    </source>
</evidence>
<dbReference type="Proteomes" id="UP000503164">
    <property type="component" value="Chromosome"/>
</dbReference>
<evidence type="ECO:0000313" key="6">
    <source>
        <dbReference type="EMBL" id="QIS44508.1"/>
    </source>
</evidence>
<gene>
    <name evidence="6" type="ORF">GW570_05065</name>
</gene>
<keyword evidence="2 5" id="KW-0812">Transmembrane</keyword>
<evidence type="ECO:0000256" key="1">
    <source>
        <dbReference type="ARBA" id="ARBA00004141"/>
    </source>
</evidence>
<dbReference type="Pfam" id="PF07681">
    <property type="entry name" value="DoxX"/>
    <property type="match status" value="1"/>
</dbReference>
<dbReference type="KEGG" id="ccap:AES38_05065"/>
<evidence type="ECO:0000313" key="7">
    <source>
        <dbReference type="Proteomes" id="UP000503164"/>
    </source>
</evidence>
<dbReference type="RefSeq" id="WP_053774053.1">
    <property type="nucleotide sequence ID" value="NZ_CP012573.1"/>
</dbReference>
<evidence type="ECO:0000256" key="3">
    <source>
        <dbReference type="ARBA" id="ARBA00022989"/>
    </source>
</evidence>
<keyword evidence="7" id="KW-1185">Reference proteome</keyword>